<keyword evidence="3" id="KW-1185">Reference proteome</keyword>
<organism evidence="2 3">
    <name type="scientific">Allomesorhizobium camelthorni</name>
    <dbReference type="NCBI Taxonomy" id="475069"/>
    <lineage>
        <taxon>Bacteria</taxon>
        <taxon>Pseudomonadati</taxon>
        <taxon>Pseudomonadota</taxon>
        <taxon>Alphaproteobacteria</taxon>
        <taxon>Hyphomicrobiales</taxon>
        <taxon>Phyllobacteriaceae</taxon>
        <taxon>Allomesorhizobium</taxon>
    </lineage>
</organism>
<evidence type="ECO:0000313" key="2">
    <source>
        <dbReference type="EMBL" id="NGO53662.1"/>
    </source>
</evidence>
<dbReference type="Proteomes" id="UP001642900">
    <property type="component" value="Unassembled WGS sequence"/>
</dbReference>
<name>A0A6G4WFU2_9HYPH</name>
<feature type="region of interest" description="Disordered" evidence="1">
    <location>
        <begin position="45"/>
        <end position="68"/>
    </location>
</feature>
<accession>A0A6G4WFU2</accession>
<dbReference type="RefSeq" id="WP_165031253.1">
    <property type="nucleotide sequence ID" value="NZ_JAAKZF010000035.1"/>
</dbReference>
<evidence type="ECO:0000313" key="3">
    <source>
        <dbReference type="Proteomes" id="UP001642900"/>
    </source>
</evidence>
<comment type="caution">
    <text evidence="2">The sequence shown here is derived from an EMBL/GenBank/DDBJ whole genome shotgun (WGS) entry which is preliminary data.</text>
</comment>
<dbReference type="EMBL" id="JAAKZF010000035">
    <property type="protein sequence ID" value="NGO53662.1"/>
    <property type="molecule type" value="Genomic_DNA"/>
</dbReference>
<protein>
    <submittedName>
        <fullName evidence="2">Uncharacterized protein</fullName>
    </submittedName>
</protein>
<gene>
    <name evidence="2" type="ORF">G6N73_21270</name>
</gene>
<evidence type="ECO:0000256" key="1">
    <source>
        <dbReference type="SAM" id="MobiDB-lite"/>
    </source>
</evidence>
<reference evidence="2 3" key="1">
    <citation type="submission" date="2020-02" db="EMBL/GenBank/DDBJ databases">
        <title>Genome sequence of strain CCNWXJ40-4.</title>
        <authorList>
            <person name="Gao J."/>
            <person name="Sun J."/>
        </authorList>
    </citation>
    <scope>NUCLEOTIDE SEQUENCE [LARGE SCALE GENOMIC DNA]</scope>
    <source>
        <strain evidence="2 3">CCNWXJ 40-4</strain>
    </source>
</reference>
<sequence length="68" mass="8146">MKKLISSFLAEMQPLWLKQRQQNAIGRRVERPEQAEDIIRANPWVPFQKREPGRQMQRDARGAQTRHH</sequence>
<proteinExistence type="predicted"/>
<dbReference type="AlphaFoldDB" id="A0A6G4WFU2"/>
<feature type="compositionally biased region" description="Basic and acidic residues" evidence="1">
    <location>
        <begin position="48"/>
        <end position="61"/>
    </location>
</feature>